<dbReference type="Proteomes" id="UP000712281">
    <property type="component" value="Unassembled WGS sequence"/>
</dbReference>
<name>A0A8S9JAF2_BRACR</name>
<dbReference type="AlphaFoldDB" id="A0A8S9JAF2"/>
<dbReference type="InterPro" id="IPR044830">
    <property type="entry name" value="HD-Zip_III"/>
</dbReference>
<dbReference type="InterPro" id="IPR013978">
    <property type="entry name" value="MEKHLA"/>
</dbReference>
<protein>
    <recommendedName>
        <fullName evidence="2">MEKHLA domain-containing protein</fullName>
    </recommendedName>
</protein>
<evidence type="ECO:0000259" key="2">
    <source>
        <dbReference type="Pfam" id="PF08670"/>
    </source>
</evidence>
<gene>
    <name evidence="3" type="ORF">F2Q68_00006542</name>
</gene>
<sequence>MAALRYLRQISQEISQPNVSGWGRRPAALRALSQRLSKGFNEAVNSFSDEGWSMLESDGIDDVTLLVNSSPTKMMVTSSLPFSNGFTSMPSAVLCAKASMLLQNVPPSILLRFLREHRQEWADNSIDAYSAAAIKAGPCSLPIPRPGSFGGQVILPLAHTIENEEFMEVIKLESLGHYQEDMMMPADVFLLQMCSGVDENAVESCAELIFAPIDASFSDDAPIIPSGFRIIPLDTKSEGVSPNRTLDLASALDVGSRTAGDSCGSRGNTKSVMTIAFQLAFEMHMQENVASMARQYVRSVIASVQRVALALSPSSHQLSGGLRPPPASPEAHTLARWISHSYRCYLGVELLKPDGTDLLKSLWHHPDALMCCSLKVLCFH</sequence>
<dbReference type="GO" id="GO:0003700">
    <property type="term" value="F:DNA-binding transcription factor activity"/>
    <property type="evidence" value="ECO:0007669"/>
    <property type="project" value="InterPro"/>
</dbReference>
<accession>A0A8S9JAF2</accession>
<dbReference type="PANTHER" id="PTHR45950:SF20">
    <property type="entry name" value="HOMEOBOX DOMAIN-CONTAINING PROTEIN"/>
    <property type="match status" value="1"/>
</dbReference>
<organism evidence="3 4">
    <name type="scientific">Brassica cretica</name>
    <name type="common">Mustard</name>
    <dbReference type="NCBI Taxonomy" id="69181"/>
    <lineage>
        <taxon>Eukaryota</taxon>
        <taxon>Viridiplantae</taxon>
        <taxon>Streptophyta</taxon>
        <taxon>Embryophyta</taxon>
        <taxon>Tracheophyta</taxon>
        <taxon>Spermatophyta</taxon>
        <taxon>Magnoliopsida</taxon>
        <taxon>eudicotyledons</taxon>
        <taxon>Gunneridae</taxon>
        <taxon>Pentapetalae</taxon>
        <taxon>rosids</taxon>
        <taxon>malvids</taxon>
        <taxon>Brassicales</taxon>
        <taxon>Brassicaceae</taxon>
        <taxon>Brassiceae</taxon>
        <taxon>Brassica</taxon>
    </lineage>
</organism>
<comment type="caution">
    <text evidence="3">The sequence shown here is derived from an EMBL/GenBank/DDBJ whole genome shotgun (WGS) entry which is preliminary data.</text>
</comment>
<dbReference type="PANTHER" id="PTHR45950">
    <property type="entry name" value="HOMEOBOX-LEUCINE ZIPPER PROTEIN ATHB-14"/>
    <property type="match status" value="1"/>
</dbReference>
<evidence type="ECO:0000313" key="4">
    <source>
        <dbReference type="Proteomes" id="UP000712281"/>
    </source>
</evidence>
<dbReference type="EMBL" id="QGKW02001660">
    <property type="protein sequence ID" value="KAF2579201.1"/>
    <property type="molecule type" value="Genomic_DNA"/>
</dbReference>
<proteinExistence type="predicted"/>
<feature type="domain" description="MEKHLA" evidence="2">
    <location>
        <begin position="333"/>
        <end position="375"/>
    </location>
</feature>
<evidence type="ECO:0000313" key="3">
    <source>
        <dbReference type="EMBL" id="KAF2579201.1"/>
    </source>
</evidence>
<evidence type="ECO:0000256" key="1">
    <source>
        <dbReference type="ARBA" id="ARBA00023242"/>
    </source>
</evidence>
<reference evidence="3" key="1">
    <citation type="submission" date="2019-12" db="EMBL/GenBank/DDBJ databases">
        <title>Genome sequencing and annotation of Brassica cretica.</title>
        <authorList>
            <person name="Studholme D.J."/>
            <person name="Sarris P.F."/>
        </authorList>
    </citation>
    <scope>NUCLEOTIDE SEQUENCE</scope>
    <source>
        <strain evidence="3">PFS-001/15</strain>
        <tissue evidence="3">Leaf</tissue>
    </source>
</reference>
<dbReference type="Pfam" id="PF08670">
    <property type="entry name" value="MEKHLA"/>
    <property type="match status" value="1"/>
</dbReference>
<keyword evidence="1" id="KW-0539">Nucleus</keyword>